<keyword evidence="4" id="KW-1133">Transmembrane helix</keyword>
<evidence type="ECO:0000313" key="8">
    <source>
        <dbReference type="WBParaSite" id="HPLM_0001301501-mRNA-1"/>
    </source>
</evidence>
<dbReference type="STRING" id="6290.A0A0N4WNX0"/>
<accession>A0A0N4WNX0</accession>
<dbReference type="PANTHER" id="PTHR15139">
    <property type="entry name" value="TUBULIN FOLDING COFACTOR C"/>
    <property type="match status" value="1"/>
</dbReference>
<dbReference type="PROSITE" id="PS51329">
    <property type="entry name" value="C_CAP_COFACTOR_C"/>
    <property type="match status" value="1"/>
</dbReference>
<dbReference type="AlphaFoldDB" id="A0A0N4WNX0"/>
<dbReference type="InterPro" id="IPR017901">
    <property type="entry name" value="C-CAP_CF_C-like"/>
</dbReference>
<dbReference type="Pfam" id="PF07986">
    <property type="entry name" value="TBCC"/>
    <property type="match status" value="1"/>
</dbReference>
<feature type="transmembrane region" description="Helical" evidence="4">
    <location>
        <begin position="38"/>
        <end position="56"/>
    </location>
</feature>
<keyword evidence="4" id="KW-0472">Membrane</keyword>
<protein>
    <submittedName>
        <fullName evidence="8">C-CAP/cofactor C-like domain-containing protein</fullName>
    </submittedName>
</protein>
<dbReference type="Gene3D" id="2.160.20.70">
    <property type="match status" value="1"/>
</dbReference>
<gene>
    <name evidence="6" type="ORF">HPLM_LOCUS13007</name>
</gene>
<keyword evidence="7" id="KW-1185">Reference proteome</keyword>
<organism evidence="8">
    <name type="scientific">Haemonchus placei</name>
    <name type="common">Barber's pole worm</name>
    <dbReference type="NCBI Taxonomy" id="6290"/>
    <lineage>
        <taxon>Eukaryota</taxon>
        <taxon>Metazoa</taxon>
        <taxon>Ecdysozoa</taxon>
        <taxon>Nematoda</taxon>
        <taxon>Chromadorea</taxon>
        <taxon>Rhabditida</taxon>
        <taxon>Rhabditina</taxon>
        <taxon>Rhabditomorpha</taxon>
        <taxon>Strongyloidea</taxon>
        <taxon>Trichostrongylidae</taxon>
        <taxon>Haemonchus</taxon>
    </lineage>
</organism>
<evidence type="ECO:0000256" key="4">
    <source>
        <dbReference type="SAM" id="Phobius"/>
    </source>
</evidence>
<keyword evidence="4" id="KW-0812">Transmembrane</keyword>
<reference evidence="6 7" key="2">
    <citation type="submission" date="2018-11" db="EMBL/GenBank/DDBJ databases">
        <authorList>
            <consortium name="Pathogen Informatics"/>
        </authorList>
    </citation>
    <scope>NUCLEOTIDE SEQUENCE [LARGE SCALE GENOMIC DNA]</scope>
    <source>
        <strain evidence="6 7">MHpl1</strain>
    </source>
</reference>
<feature type="transmembrane region" description="Helical" evidence="4">
    <location>
        <begin position="63"/>
        <end position="85"/>
    </location>
</feature>
<evidence type="ECO:0000256" key="1">
    <source>
        <dbReference type="ARBA" id="ARBA00008848"/>
    </source>
</evidence>
<dbReference type="OrthoDB" id="194775at2759"/>
<feature type="coiled-coil region" evidence="3">
    <location>
        <begin position="117"/>
        <end position="148"/>
    </location>
</feature>
<dbReference type="InterPro" id="IPR009423">
    <property type="entry name" value="NDUC2"/>
</dbReference>
<dbReference type="InterPro" id="IPR016098">
    <property type="entry name" value="CAP/MinC_C"/>
</dbReference>
<dbReference type="GO" id="GO:0005743">
    <property type="term" value="C:mitochondrial inner membrane"/>
    <property type="evidence" value="ECO:0007669"/>
    <property type="project" value="InterPro"/>
</dbReference>
<evidence type="ECO:0000259" key="5">
    <source>
        <dbReference type="PROSITE" id="PS51329"/>
    </source>
</evidence>
<comment type="similarity">
    <text evidence="1">Belongs to the TBCC family.</text>
</comment>
<evidence type="ECO:0000313" key="7">
    <source>
        <dbReference type="Proteomes" id="UP000268014"/>
    </source>
</evidence>
<dbReference type="WBParaSite" id="HPLM_0001301501-mRNA-1">
    <property type="protein sequence ID" value="HPLM_0001301501-mRNA-1"/>
    <property type="gene ID" value="HPLM_0001301501"/>
</dbReference>
<evidence type="ECO:0000313" key="6">
    <source>
        <dbReference type="EMBL" id="VDO47515.1"/>
    </source>
</evidence>
<keyword evidence="2" id="KW-0143">Chaperone</keyword>
<dbReference type="EMBL" id="UZAF01018051">
    <property type="protein sequence ID" value="VDO47515.1"/>
    <property type="molecule type" value="Genomic_DNA"/>
</dbReference>
<feature type="domain" description="C-CAP/cofactor C-like" evidence="5">
    <location>
        <begin position="212"/>
        <end position="357"/>
    </location>
</feature>
<keyword evidence="3" id="KW-0175">Coiled coil</keyword>
<dbReference type="SMART" id="SM00673">
    <property type="entry name" value="CARP"/>
    <property type="match status" value="2"/>
</dbReference>
<proteinExistence type="inferred from homology"/>
<dbReference type="InterPro" id="IPR027684">
    <property type="entry name" value="TBCC"/>
</dbReference>
<name>A0A0N4WNX0_HAEPC</name>
<dbReference type="GO" id="GO:0006120">
    <property type="term" value="P:mitochondrial electron transport, NADH to ubiquinone"/>
    <property type="evidence" value="ECO:0007669"/>
    <property type="project" value="InterPro"/>
</dbReference>
<dbReference type="OMA" id="LEYQRCS"/>
<sequence length="382" mass="42701">MASSTWVSPEEYERREKYLRGGLREVNLLDPYTWNRPAQGAAAMFGLSLAAGQLYNIWNKKPFYFALVPKLIALGIVSSLGYGMGTLREHHWRTRDAVIEHYMQLHPEDFDHFKDRTDKAKVREEELNDALNRAREQAESRVVDEETVKTLEGFLSLEGCGWSAKRIQEALELLRKASLGISGGNVQPSKFAFSVSDKKPLAASSAKHSPTPSPSRSAPIAANEVPANAIQLLNLVGENKVISGKDGFDVKLKNIKNCQLSFVFRPSTVHIQGVHDCKLVFLPVETSILMYDCTGSQIFATAQQLRIHNSHELRLHVGVRAAVIIESCSKIRMAPYRLVNFSISLSPSIALEDIAAVLFFLTIRILHRKATFFKPKLTSGFH</sequence>
<dbReference type="Pfam" id="PF06374">
    <property type="entry name" value="NDUF_C2"/>
    <property type="match status" value="1"/>
</dbReference>
<dbReference type="GO" id="GO:0007021">
    <property type="term" value="P:tubulin complex assembly"/>
    <property type="evidence" value="ECO:0007669"/>
    <property type="project" value="TreeGrafter"/>
</dbReference>
<dbReference type="InterPro" id="IPR012945">
    <property type="entry name" value="Tubulin-bd_cofactor_C_dom"/>
</dbReference>
<evidence type="ECO:0000256" key="2">
    <source>
        <dbReference type="ARBA" id="ARBA00023186"/>
    </source>
</evidence>
<evidence type="ECO:0000256" key="3">
    <source>
        <dbReference type="SAM" id="Coils"/>
    </source>
</evidence>
<dbReference type="GO" id="GO:0007023">
    <property type="term" value="P:post-chaperonin tubulin folding pathway"/>
    <property type="evidence" value="ECO:0007669"/>
    <property type="project" value="InterPro"/>
</dbReference>
<dbReference type="PANTHER" id="PTHR15139:SF0">
    <property type="entry name" value="TUBULIN-SPECIFIC CHAPERONE C"/>
    <property type="match status" value="1"/>
</dbReference>
<dbReference type="Proteomes" id="UP000268014">
    <property type="component" value="Unassembled WGS sequence"/>
</dbReference>
<dbReference type="InterPro" id="IPR006599">
    <property type="entry name" value="CARP_motif"/>
</dbReference>
<reference evidence="8" key="1">
    <citation type="submission" date="2017-02" db="UniProtKB">
        <authorList>
            <consortium name="WormBaseParasite"/>
        </authorList>
    </citation>
    <scope>IDENTIFICATION</scope>
</reference>